<dbReference type="InterPro" id="IPR005123">
    <property type="entry name" value="Oxoglu/Fe-dep_dioxygenase_dom"/>
</dbReference>
<evidence type="ECO:0000256" key="6">
    <source>
        <dbReference type="ARBA" id="ARBA00023194"/>
    </source>
</evidence>
<dbReference type="Pfam" id="PF03171">
    <property type="entry name" value="2OG-FeII_Oxy"/>
    <property type="match status" value="1"/>
</dbReference>
<evidence type="ECO:0000313" key="10">
    <source>
        <dbReference type="Proteomes" id="UP000315759"/>
    </source>
</evidence>
<name>A0A544VZQ2_9MYCO</name>
<proteinExistence type="inferred from homology"/>
<evidence type="ECO:0000256" key="3">
    <source>
        <dbReference type="ARBA" id="ARBA00022723"/>
    </source>
</evidence>
<keyword evidence="5 7" id="KW-0408">Iron</keyword>
<dbReference type="Gene3D" id="2.60.120.330">
    <property type="entry name" value="B-lactam Antibiotic, Isopenicillin N Synthase, Chain"/>
    <property type="match status" value="1"/>
</dbReference>
<evidence type="ECO:0000256" key="1">
    <source>
        <dbReference type="ARBA" id="ARBA00004792"/>
    </source>
</evidence>
<keyword evidence="3 7" id="KW-0479">Metal-binding</keyword>
<dbReference type="EMBL" id="VIFX01000020">
    <property type="protein sequence ID" value="TQR85464.1"/>
    <property type="molecule type" value="Genomic_DNA"/>
</dbReference>
<reference evidence="9 10" key="1">
    <citation type="submission" date="2018-10" db="EMBL/GenBank/DDBJ databases">
        <title>Draft genome of Mycobacterium hodleri strain B.</title>
        <authorList>
            <person name="Amande T.J."/>
            <person name="Mcgenity T.J."/>
        </authorList>
    </citation>
    <scope>NUCLEOTIDE SEQUENCE [LARGE SCALE GENOMIC DNA]</scope>
    <source>
        <strain evidence="9 10">B</strain>
    </source>
</reference>
<evidence type="ECO:0000313" key="9">
    <source>
        <dbReference type="EMBL" id="TQR85464.1"/>
    </source>
</evidence>
<keyword evidence="4 7" id="KW-0560">Oxidoreductase</keyword>
<evidence type="ECO:0000259" key="8">
    <source>
        <dbReference type="PROSITE" id="PS51471"/>
    </source>
</evidence>
<sequence>MSISSLPIVDLSLADDPDTAEQFRIALRDATHDVGFFYLVGHGVDPTLSTRVVDVAREFFALPDEEKRAIENVHSPHFRGYTRLGGELTGGRRDWREVIDIGPDRDPIIPVDAAAPWEILEGPNLWPASLPELKSVLTEWNTNLTDVAMRLLRQWALALGQQPDVFDAAFAENPSTLIKVVRYPADELESEGQGVGGHKDSGVLTLLFVEPGRGGLQVEHDGQWVDAHPVDGALIVNIGELLEYATSGYLKATVHRVVSPRDGNERLSIPFFFNPALSAQIPRLELPAELAAEAAGVTEDSGNAIHDTYGANALKSRLRAHPDVAAIHHPDLIFTGEQP</sequence>
<comment type="pathway">
    <text evidence="1">Antibiotic biosynthesis.</text>
</comment>
<dbReference type="Pfam" id="PF14226">
    <property type="entry name" value="DIOX_N"/>
    <property type="match status" value="1"/>
</dbReference>
<evidence type="ECO:0000256" key="2">
    <source>
        <dbReference type="ARBA" id="ARBA00008056"/>
    </source>
</evidence>
<evidence type="ECO:0000256" key="7">
    <source>
        <dbReference type="RuleBase" id="RU003682"/>
    </source>
</evidence>
<dbReference type="PANTHER" id="PTHR10209:SF885">
    <property type="entry name" value="2OG-FE(II) OXYGENASE FAMILY, PUTATIVE (AFU_ORTHOLOGUE AFUA_2G00750)-RELATED"/>
    <property type="match status" value="1"/>
</dbReference>
<dbReference type="RefSeq" id="WP_142553123.1">
    <property type="nucleotide sequence ID" value="NZ_VIFX01000020.1"/>
</dbReference>
<dbReference type="PANTHER" id="PTHR10209">
    <property type="entry name" value="OXIDOREDUCTASE, 2OG-FE II OXYGENASE FAMILY PROTEIN"/>
    <property type="match status" value="1"/>
</dbReference>
<dbReference type="GO" id="GO:0046872">
    <property type="term" value="F:metal ion binding"/>
    <property type="evidence" value="ECO:0007669"/>
    <property type="project" value="UniProtKB-KW"/>
</dbReference>
<dbReference type="GO" id="GO:0016491">
    <property type="term" value="F:oxidoreductase activity"/>
    <property type="evidence" value="ECO:0007669"/>
    <property type="project" value="UniProtKB-KW"/>
</dbReference>
<gene>
    <name evidence="9" type="ORF">D8S82_16520</name>
</gene>
<evidence type="ECO:0000256" key="4">
    <source>
        <dbReference type="ARBA" id="ARBA00023002"/>
    </source>
</evidence>
<dbReference type="PROSITE" id="PS51471">
    <property type="entry name" value="FE2OG_OXY"/>
    <property type="match status" value="1"/>
</dbReference>
<dbReference type="GO" id="GO:0017000">
    <property type="term" value="P:antibiotic biosynthetic process"/>
    <property type="evidence" value="ECO:0007669"/>
    <property type="project" value="UniProtKB-KW"/>
</dbReference>
<dbReference type="SUPFAM" id="SSF51197">
    <property type="entry name" value="Clavaminate synthase-like"/>
    <property type="match status" value="1"/>
</dbReference>
<organism evidence="9 10">
    <name type="scientific">Mycolicibacterium hodleri</name>
    <dbReference type="NCBI Taxonomy" id="49897"/>
    <lineage>
        <taxon>Bacteria</taxon>
        <taxon>Bacillati</taxon>
        <taxon>Actinomycetota</taxon>
        <taxon>Actinomycetes</taxon>
        <taxon>Mycobacteriales</taxon>
        <taxon>Mycobacteriaceae</taxon>
        <taxon>Mycolicibacterium</taxon>
    </lineage>
</organism>
<comment type="caution">
    <text evidence="9">The sequence shown here is derived from an EMBL/GenBank/DDBJ whole genome shotgun (WGS) entry which is preliminary data.</text>
</comment>
<dbReference type="InterPro" id="IPR027443">
    <property type="entry name" value="IPNS-like_sf"/>
</dbReference>
<accession>A0A544VZQ2</accession>
<keyword evidence="6" id="KW-0045">Antibiotic biosynthesis</keyword>
<keyword evidence="10" id="KW-1185">Reference proteome</keyword>
<dbReference type="InterPro" id="IPR026992">
    <property type="entry name" value="DIOX_N"/>
</dbReference>
<dbReference type="InterPro" id="IPR044861">
    <property type="entry name" value="IPNS-like_FE2OG_OXY"/>
</dbReference>
<dbReference type="AlphaFoldDB" id="A0A544VZQ2"/>
<dbReference type="Proteomes" id="UP000315759">
    <property type="component" value="Unassembled WGS sequence"/>
</dbReference>
<protein>
    <submittedName>
        <fullName evidence="9">Isopenicillin N synthase family oxygenase</fullName>
    </submittedName>
</protein>
<dbReference type="PRINTS" id="PR00682">
    <property type="entry name" value="IPNSYNTHASE"/>
</dbReference>
<feature type="domain" description="Fe2OG dioxygenase" evidence="8">
    <location>
        <begin position="173"/>
        <end position="275"/>
    </location>
</feature>
<comment type="similarity">
    <text evidence="2 7">Belongs to the iron/ascorbate-dependent oxidoreductase family.</text>
</comment>
<evidence type="ECO:0000256" key="5">
    <source>
        <dbReference type="ARBA" id="ARBA00023004"/>
    </source>
</evidence>